<organism evidence="5 6">
    <name type="scientific">Fusarium agapanthi</name>
    <dbReference type="NCBI Taxonomy" id="1803897"/>
    <lineage>
        <taxon>Eukaryota</taxon>
        <taxon>Fungi</taxon>
        <taxon>Dikarya</taxon>
        <taxon>Ascomycota</taxon>
        <taxon>Pezizomycotina</taxon>
        <taxon>Sordariomycetes</taxon>
        <taxon>Hypocreomycetidae</taxon>
        <taxon>Hypocreales</taxon>
        <taxon>Nectriaceae</taxon>
        <taxon>Fusarium</taxon>
        <taxon>Fusarium fujikuroi species complex</taxon>
    </lineage>
</organism>
<dbReference type="GO" id="GO:0008080">
    <property type="term" value="F:N-acetyltransferase activity"/>
    <property type="evidence" value="ECO:0007669"/>
    <property type="project" value="InterPro"/>
</dbReference>
<dbReference type="Proteomes" id="UP000737391">
    <property type="component" value="Unassembled WGS sequence"/>
</dbReference>
<proteinExistence type="inferred from homology"/>
<accession>A0A9P5B5E3</accession>
<dbReference type="Pfam" id="PF06985">
    <property type="entry name" value="HET"/>
    <property type="match status" value="1"/>
</dbReference>
<gene>
    <name evidence="5" type="ORF">FAGAP_7628</name>
</gene>
<evidence type="ECO:0000313" key="6">
    <source>
        <dbReference type="Proteomes" id="UP000737391"/>
    </source>
</evidence>
<keyword evidence="3" id="KW-0012">Acyltransferase</keyword>
<dbReference type="SUPFAM" id="SSF110710">
    <property type="entry name" value="TTHA0583/YokD-like"/>
    <property type="match status" value="1"/>
</dbReference>
<dbReference type="PANTHER" id="PTHR11104">
    <property type="entry name" value="AMINOGLYCOSIDE N3-ACETYLTRANSFERASE"/>
    <property type="match status" value="1"/>
</dbReference>
<feature type="domain" description="Heterokaryon incompatibility" evidence="4">
    <location>
        <begin position="302"/>
        <end position="412"/>
    </location>
</feature>
<dbReference type="InterPro" id="IPR010730">
    <property type="entry name" value="HET"/>
</dbReference>
<evidence type="ECO:0000256" key="2">
    <source>
        <dbReference type="ARBA" id="ARBA00022679"/>
    </source>
</evidence>
<dbReference type="PANTHER" id="PTHR11104:SF0">
    <property type="entry name" value="SPBETA PROPHAGE-DERIVED AMINOGLYCOSIDE N(3')-ACETYLTRANSFERASE-LIKE PROTEIN YOKD"/>
    <property type="match status" value="1"/>
</dbReference>
<evidence type="ECO:0000259" key="4">
    <source>
        <dbReference type="Pfam" id="PF06985"/>
    </source>
</evidence>
<name>A0A9P5B5E3_9HYPO</name>
<dbReference type="Pfam" id="PF02522">
    <property type="entry name" value="Antibiotic_NAT"/>
    <property type="match status" value="1"/>
</dbReference>
<dbReference type="EMBL" id="LUFC02000561">
    <property type="protein sequence ID" value="KAF4496197.1"/>
    <property type="molecule type" value="Genomic_DNA"/>
</dbReference>
<dbReference type="GO" id="GO:0046677">
    <property type="term" value="P:response to antibiotic"/>
    <property type="evidence" value="ECO:0007669"/>
    <property type="project" value="InterPro"/>
</dbReference>
<evidence type="ECO:0000313" key="5">
    <source>
        <dbReference type="EMBL" id="KAF4496197.1"/>
    </source>
</evidence>
<sequence length="626" mass="69336">MTPLPLTGPLCTRPSLTQDLKNLGLKPQDTVLVHCSLKSIGWINGGAEALTLALLDVLKPEGTLVAPTHTSSNSDPSNWVNPPVPEEWWQTIRETRPAFNLITTRSEHMGVLAETVRTWPGAVRSTHPHTSFGAIGAKAKFITDGHELDSMLGEKSPLARLEELNAKVLLIGVGFDRCTCFHLAEYRVNSPKADISFAVSVNGTREWATASDVSVNEEDFLKLGKDFVEQNNLSSAEGVEKAVALAIRWIHSCSTSHEKYGQRPEGLDPIKTIPTRLIDVGSKDGAVSPKIAIPDASFEIEYLALSYAWGSGHDFAKTTASNLVDMMKHLSWDDLAKTVQDAITFTRKLGYKHLWVDALCILQIEGPDDQRHKDDWSDEAARFGQYYEHAILTIAASGAISSQQGLFLDRPALDFDPQPVTLTVNKISGGTTHLEVHPASPSWELKANPNSSEPKIYGYRNEEFVSAFRNLQDQQQDDLITLWYQFVETSGQILEGSVTICGPVKPLTLYDLKLDFIFGPDAYDREGTTIKSEAVLDIRKPEDRIAYLDYTNFLGIIKRSYTCILVAKLLPSMWAQEEKRVIGAALILEATGHVGAVDQYKRIGVLCLPYEQYWAIVQDSKTVELV</sequence>
<comment type="similarity">
    <text evidence="1">Belongs to the antibiotic N-acetyltransferase family.</text>
</comment>
<reference evidence="5" key="1">
    <citation type="submission" date="2020-01" db="EMBL/GenBank/DDBJ databases">
        <title>Identification and distribution of gene clusters putatively required for synthesis of sphingolipid metabolism inhibitors in phylogenetically diverse species of the filamentous fungus Fusarium.</title>
        <authorList>
            <person name="Kim H.-S."/>
            <person name="Busman M."/>
            <person name="Brown D.W."/>
            <person name="Divon H."/>
            <person name="Uhlig S."/>
            <person name="Proctor R.H."/>
        </authorList>
    </citation>
    <scope>NUCLEOTIDE SEQUENCE</scope>
    <source>
        <strain evidence="5">NRRL 31653</strain>
    </source>
</reference>
<evidence type="ECO:0000256" key="3">
    <source>
        <dbReference type="ARBA" id="ARBA00023315"/>
    </source>
</evidence>
<comment type="caution">
    <text evidence="5">The sequence shown here is derived from an EMBL/GenBank/DDBJ whole genome shotgun (WGS) entry which is preliminary data.</text>
</comment>
<dbReference type="InterPro" id="IPR028345">
    <property type="entry name" value="Antibiotic_NAT-like"/>
</dbReference>
<evidence type="ECO:0000256" key="1">
    <source>
        <dbReference type="ARBA" id="ARBA00006383"/>
    </source>
</evidence>
<keyword evidence="6" id="KW-1185">Reference proteome</keyword>
<protein>
    <submittedName>
        <fullName evidence="5">Aminoglycoside N</fullName>
    </submittedName>
</protein>
<dbReference type="InterPro" id="IPR003679">
    <property type="entry name" value="Amioglycoside_AcTrfase"/>
</dbReference>
<dbReference type="AlphaFoldDB" id="A0A9P5B5E3"/>
<dbReference type="OrthoDB" id="9987540at2759"/>
<keyword evidence="2" id="KW-0808">Transferase</keyword>